<dbReference type="KEGG" id="ccho:CCHOA_03245"/>
<accession>A0A3G6J4P6</accession>
<feature type="region of interest" description="Disordered" evidence="1">
    <location>
        <begin position="158"/>
        <end position="180"/>
    </location>
</feature>
<feature type="compositionally biased region" description="Polar residues" evidence="1">
    <location>
        <begin position="163"/>
        <end position="173"/>
    </location>
</feature>
<proteinExistence type="predicted"/>
<reference evidence="2 3" key="1">
    <citation type="submission" date="2018-11" db="EMBL/GenBank/DDBJ databases">
        <authorList>
            <person name="Kleinhagauer T."/>
            <person name="Glaeser S.P."/>
            <person name="Spergser J."/>
            <person name="Ruckert C."/>
            <person name="Kaempfer P."/>
            <person name="Busse H.-J."/>
        </authorList>
    </citation>
    <scope>NUCLEOTIDE SEQUENCE [LARGE SCALE GENOMIC DNA]</scope>
    <source>
        <strain evidence="2 3">200CH</strain>
    </source>
</reference>
<dbReference type="EMBL" id="CP033896">
    <property type="protein sequence ID" value="AZA13061.1"/>
    <property type="molecule type" value="Genomic_DNA"/>
</dbReference>
<evidence type="ECO:0000313" key="2">
    <source>
        <dbReference type="EMBL" id="AZA13061.1"/>
    </source>
</evidence>
<sequence length="180" mass="19750">MADLVSRMAAGLWSLKNPYENCSTPSNTACGTILTITCCSRQPRQQPVTMVSAFSTSAPDCCSAPCPGTPSNSCCRYHPEQIPSATLAPRRRNDAPTVEGDLAAFQRIFQTTRGVRVLPAHPGLLLCDLFAIGETRHRNHLYIRDRQRDTDNCHRLCAGSGEMPQSQPHTTTQKPDHISD</sequence>
<name>A0A3G6J4P6_9CORY</name>
<evidence type="ECO:0000256" key="1">
    <source>
        <dbReference type="SAM" id="MobiDB-lite"/>
    </source>
</evidence>
<gene>
    <name evidence="2" type="ORF">CCHOA_03245</name>
</gene>
<protein>
    <submittedName>
        <fullName evidence="2">Uncharacterized protein</fullName>
    </submittedName>
</protein>
<dbReference type="AlphaFoldDB" id="A0A3G6J4P6"/>
<evidence type="ECO:0000313" key="3">
    <source>
        <dbReference type="Proteomes" id="UP000269019"/>
    </source>
</evidence>
<keyword evidence="3" id="KW-1185">Reference proteome</keyword>
<organism evidence="2 3">
    <name type="scientific">Corynebacterium choanae</name>
    <dbReference type="NCBI Taxonomy" id="1862358"/>
    <lineage>
        <taxon>Bacteria</taxon>
        <taxon>Bacillati</taxon>
        <taxon>Actinomycetota</taxon>
        <taxon>Actinomycetes</taxon>
        <taxon>Mycobacteriales</taxon>
        <taxon>Corynebacteriaceae</taxon>
        <taxon>Corynebacterium</taxon>
    </lineage>
</organism>
<dbReference type="Proteomes" id="UP000269019">
    <property type="component" value="Chromosome"/>
</dbReference>